<feature type="domain" description="25S rRNA (uridine-N(3))-methyltransferase BMT5-like" evidence="1">
    <location>
        <begin position="90"/>
        <end position="156"/>
    </location>
</feature>
<evidence type="ECO:0000259" key="1">
    <source>
        <dbReference type="Pfam" id="PF10354"/>
    </source>
</evidence>
<sequence>MEEKRIKHYSSCQQILLVGEGDFSFALCLAKAFGSASNIVATSLDSKESLVRKYHGVSTNLEELEKLGCTLVHEVDCHIMNDHPPLKDKLHQKVVRGFLESARKMLKEDGQVHVTHKTSYPFYKWEIVELAKEAELSLVEEVPFERYHYPGYINKRGEGARCNSTFPVGQCSTFKFSKSHLFD</sequence>
<dbReference type="InterPro" id="IPR019446">
    <property type="entry name" value="BMT5-like"/>
</dbReference>
<organism evidence="2 3">
    <name type="scientific">Stylosanthes scabra</name>
    <dbReference type="NCBI Taxonomy" id="79078"/>
    <lineage>
        <taxon>Eukaryota</taxon>
        <taxon>Viridiplantae</taxon>
        <taxon>Streptophyta</taxon>
        <taxon>Embryophyta</taxon>
        <taxon>Tracheophyta</taxon>
        <taxon>Spermatophyta</taxon>
        <taxon>Magnoliopsida</taxon>
        <taxon>eudicotyledons</taxon>
        <taxon>Gunneridae</taxon>
        <taxon>Pentapetalae</taxon>
        <taxon>rosids</taxon>
        <taxon>fabids</taxon>
        <taxon>Fabales</taxon>
        <taxon>Fabaceae</taxon>
        <taxon>Papilionoideae</taxon>
        <taxon>50 kb inversion clade</taxon>
        <taxon>dalbergioids sensu lato</taxon>
        <taxon>Dalbergieae</taxon>
        <taxon>Pterocarpus clade</taxon>
        <taxon>Stylosanthes</taxon>
    </lineage>
</organism>
<proteinExistence type="predicted"/>
<dbReference type="PANTHER" id="PTHR11538">
    <property type="entry name" value="PHENYLALANYL-TRNA SYNTHETASE"/>
    <property type="match status" value="1"/>
</dbReference>
<dbReference type="Proteomes" id="UP001341840">
    <property type="component" value="Unassembled WGS sequence"/>
</dbReference>
<keyword evidence="3" id="KW-1185">Reference proteome</keyword>
<name>A0ABU6Z8I9_9FABA</name>
<evidence type="ECO:0000313" key="2">
    <source>
        <dbReference type="EMBL" id="MED6218331.1"/>
    </source>
</evidence>
<protein>
    <recommendedName>
        <fullName evidence="1">25S rRNA (uridine-N(3))-methyltransferase BMT5-like domain-containing protein</fullName>
    </recommendedName>
</protein>
<dbReference type="PANTHER" id="PTHR11538:SF103">
    <property type="entry name" value="DUF2431 DOMAIN PROTEIN"/>
    <property type="match status" value="1"/>
</dbReference>
<accession>A0ABU6Z8I9</accession>
<gene>
    <name evidence="2" type="ORF">PIB30_025908</name>
</gene>
<evidence type="ECO:0000313" key="3">
    <source>
        <dbReference type="Proteomes" id="UP001341840"/>
    </source>
</evidence>
<feature type="domain" description="25S rRNA (uridine-N(3))-methyltransferase BMT5-like" evidence="1">
    <location>
        <begin position="16"/>
        <end position="87"/>
    </location>
</feature>
<dbReference type="Pfam" id="PF10354">
    <property type="entry name" value="BMT5-like"/>
    <property type="match status" value="2"/>
</dbReference>
<comment type="caution">
    <text evidence="2">The sequence shown here is derived from an EMBL/GenBank/DDBJ whole genome shotgun (WGS) entry which is preliminary data.</text>
</comment>
<reference evidence="2 3" key="1">
    <citation type="journal article" date="2023" name="Plants (Basel)">
        <title>Bridging the Gap: Combining Genomics and Transcriptomics Approaches to Understand Stylosanthes scabra, an Orphan Legume from the Brazilian Caatinga.</title>
        <authorList>
            <person name="Ferreira-Neto J.R.C."/>
            <person name="da Silva M.D."/>
            <person name="Binneck E."/>
            <person name="de Melo N.F."/>
            <person name="da Silva R.H."/>
            <person name="de Melo A.L.T.M."/>
            <person name="Pandolfi V."/>
            <person name="Bustamante F.O."/>
            <person name="Brasileiro-Vidal A.C."/>
            <person name="Benko-Iseppon A.M."/>
        </authorList>
    </citation>
    <scope>NUCLEOTIDE SEQUENCE [LARGE SCALE GENOMIC DNA]</scope>
    <source>
        <tissue evidence="2">Leaves</tissue>
    </source>
</reference>
<dbReference type="EMBL" id="JASCZI010271956">
    <property type="protein sequence ID" value="MED6218331.1"/>
    <property type="molecule type" value="Genomic_DNA"/>
</dbReference>